<feature type="domain" description="Ketoreductase" evidence="4">
    <location>
        <begin position="7"/>
        <end position="182"/>
    </location>
</feature>
<dbReference type="PANTHER" id="PTHR44196">
    <property type="entry name" value="DEHYDROGENASE/REDUCTASE SDR FAMILY MEMBER 7B"/>
    <property type="match status" value="1"/>
</dbReference>
<dbReference type="PRINTS" id="PR00080">
    <property type="entry name" value="SDRFAMILY"/>
</dbReference>
<dbReference type="EMBL" id="JABSOD010000004">
    <property type="protein sequence ID" value="NRQ41901.1"/>
    <property type="molecule type" value="Genomic_DNA"/>
</dbReference>
<evidence type="ECO:0000256" key="1">
    <source>
        <dbReference type="ARBA" id="ARBA00006484"/>
    </source>
</evidence>
<dbReference type="InterPro" id="IPR036291">
    <property type="entry name" value="NAD(P)-bd_dom_sf"/>
</dbReference>
<dbReference type="GO" id="GO:0016491">
    <property type="term" value="F:oxidoreductase activity"/>
    <property type="evidence" value="ECO:0007669"/>
    <property type="project" value="UniProtKB-KW"/>
</dbReference>
<dbReference type="PRINTS" id="PR00081">
    <property type="entry name" value="GDHRDH"/>
</dbReference>
<dbReference type="PANTHER" id="PTHR44196:SF1">
    <property type="entry name" value="DEHYDROGENASE_REDUCTASE SDR FAMILY MEMBER 7B"/>
    <property type="match status" value="1"/>
</dbReference>
<dbReference type="Proteomes" id="UP000523161">
    <property type="component" value="Unassembled WGS sequence"/>
</dbReference>
<evidence type="ECO:0000313" key="5">
    <source>
        <dbReference type="EMBL" id="NRQ41901.1"/>
    </source>
</evidence>
<evidence type="ECO:0000259" key="4">
    <source>
        <dbReference type="SMART" id="SM00822"/>
    </source>
</evidence>
<organism evidence="5 6">
    <name type="scientific">Rheinheimera lutimaris</name>
    <dbReference type="NCBI Taxonomy" id="2740584"/>
    <lineage>
        <taxon>Bacteria</taxon>
        <taxon>Pseudomonadati</taxon>
        <taxon>Pseudomonadota</taxon>
        <taxon>Gammaproteobacteria</taxon>
        <taxon>Chromatiales</taxon>
        <taxon>Chromatiaceae</taxon>
        <taxon>Rheinheimera</taxon>
    </lineage>
</organism>
<proteinExistence type="inferred from homology"/>
<dbReference type="AlphaFoldDB" id="A0A7Y5AQ56"/>
<dbReference type="RefSeq" id="WP_173500149.1">
    <property type="nucleotide sequence ID" value="NZ_JABSOD010000004.1"/>
</dbReference>
<evidence type="ECO:0000256" key="2">
    <source>
        <dbReference type="ARBA" id="ARBA00023002"/>
    </source>
</evidence>
<evidence type="ECO:0000313" key="6">
    <source>
        <dbReference type="Proteomes" id="UP000523161"/>
    </source>
</evidence>
<gene>
    <name evidence="5" type="ORF">HRH59_04845</name>
</gene>
<dbReference type="Pfam" id="PF00106">
    <property type="entry name" value="adh_short"/>
    <property type="match status" value="1"/>
</dbReference>
<dbReference type="SMART" id="SM00822">
    <property type="entry name" value="PKS_KR"/>
    <property type="match status" value="1"/>
</dbReference>
<evidence type="ECO:0000256" key="3">
    <source>
        <dbReference type="RuleBase" id="RU000363"/>
    </source>
</evidence>
<accession>A0A7Y5AQ56</accession>
<sequence length="267" mass="28402">MNRLQGKRVLLTGASGGIGRAVLKQLSASGAEVVITGRDQPRLKMLAADAPEQIQTFAADLTDTANLDALLAFCQQQGGIDVLINNAGISQFSAAAGQQLTALINTNLLAPMLLTQLFLPMLKQRNGTILNVGSTFGSIGYAGFTGYCAAKFGLRGYTEALQRELADTDMRVLYLAPRATDTAINNTAVKALNRALKQGVDTPEQVANALIEQLISGKKRRFLGTAENIFVRLNALFPSVVDNALGGKLKQIKQHFIGTGVKNSAEV</sequence>
<dbReference type="PROSITE" id="PS00061">
    <property type="entry name" value="ADH_SHORT"/>
    <property type="match status" value="1"/>
</dbReference>
<comment type="caution">
    <text evidence="5">The sequence shown here is derived from an EMBL/GenBank/DDBJ whole genome shotgun (WGS) entry which is preliminary data.</text>
</comment>
<dbReference type="InterPro" id="IPR020904">
    <property type="entry name" value="Sc_DH/Rdtase_CS"/>
</dbReference>
<dbReference type="SUPFAM" id="SSF51735">
    <property type="entry name" value="NAD(P)-binding Rossmann-fold domains"/>
    <property type="match status" value="1"/>
</dbReference>
<dbReference type="InterPro" id="IPR002347">
    <property type="entry name" value="SDR_fam"/>
</dbReference>
<dbReference type="GO" id="GO:0016020">
    <property type="term" value="C:membrane"/>
    <property type="evidence" value="ECO:0007669"/>
    <property type="project" value="TreeGrafter"/>
</dbReference>
<dbReference type="NCBIfam" id="NF006565">
    <property type="entry name" value="PRK09072.1"/>
    <property type="match status" value="1"/>
</dbReference>
<protein>
    <submittedName>
        <fullName evidence="5">SDR family oxidoreductase</fullName>
    </submittedName>
</protein>
<dbReference type="Gene3D" id="3.40.50.720">
    <property type="entry name" value="NAD(P)-binding Rossmann-like Domain"/>
    <property type="match status" value="1"/>
</dbReference>
<reference evidence="5 6" key="1">
    <citation type="submission" date="2020-06" db="EMBL/GenBank/DDBJ databases">
        <title>Rheinheimera sp. nov., a marine bacterium isolated from coastal.</title>
        <authorList>
            <person name="Yu Q."/>
            <person name="Qi Y."/>
            <person name="Pu J."/>
        </authorList>
    </citation>
    <scope>NUCLEOTIDE SEQUENCE [LARGE SCALE GENOMIC DNA]</scope>
    <source>
        <strain evidence="5 6">YQF-2</strain>
    </source>
</reference>
<comment type="similarity">
    <text evidence="1 3">Belongs to the short-chain dehydrogenases/reductases (SDR) family.</text>
</comment>
<keyword evidence="6" id="KW-1185">Reference proteome</keyword>
<name>A0A7Y5AQ56_9GAMM</name>
<dbReference type="InterPro" id="IPR057326">
    <property type="entry name" value="KR_dom"/>
</dbReference>
<keyword evidence="2" id="KW-0560">Oxidoreductase</keyword>